<accession>A0A1H8ZB02</accession>
<dbReference type="CDD" id="cd07989">
    <property type="entry name" value="LPLAT_AGPAT-like"/>
    <property type="match status" value="1"/>
</dbReference>
<protein>
    <submittedName>
        <fullName evidence="6">1-acyl-sn-glycerol-3-phosphate acyltransferase</fullName>
    </submittedName>
</protein>
<reference evidence="6 7" key="1">
    <citation type="submission" date="2016-10" db="EMBL/GenBank/DDBJ databases">
        <authorList>
            <person name="de Groot N.N."/>
        </authorList>
    </citation>
    <scope>NUCLEOTIDE SEQUENCE [LARGE SCALE GENOMIC DNA]</scope>
    <source>
        <strain evidence="6 7">DSM 22007</strain>
    </source>
</reference>
<dbReference type="GO" id="GO:0003841">
    <property type="term" value="F:1-acylglycerol-3-phosphate O-acyltransferase activity"/>
    <property type="evidence" value="ECO:0007669"/>
    <property type="project" value="TreeGrafter"/>
</dbReference>
<keyword evidence="4" id="KW-1133">Transmembrane helix</keyword>
<dbReference type="Pfam" id="PF01553">
    <property type="entry name" value="Acyltransferase"/>
    <property type="match status" value="1"/>
</dbReference>
<proteinExistence type="predicted"/>
<dbReference type="RefSeq" id="WP_090267567.1">
    <property type="nucleotide sequence ID" value="NZ_FOEP01000001.1"/>
</dbReference>
<dbReference type="PANTHER" id="PTHR10434">
    <property type="entry name" value="1-ACYL-SN-GLYCEROL-3-PHOSPHATE ACYLTRANSFERASE"/>
    <property type="match status" value="1"/>
</dbReference>
<feature type="domain" description="Phospholipid/glycerol acyltransferase" evidence="5">
    <location>
        <begin position="89"/>
        <end position="204"/>
    </location>
</feature>
<evidence type="ECO:0000256" key="1">
    <source>
        <dbReference type="ARBA" id="ARBA00005189"/>
    </source>
</evidence>
<dbReference type="SUPFAM" id="SSF69593">
    <property type="entry name" value="Glycerol-3-phosphate (1)-acyltransferase"/>
    <property type="match status" value="1"/>
</dbReference>
<evidence type="ECO:0000256" key="4">
    <source>
        <dbReference type="SAM" id="Phobius"/>
    </source>
</evidence>
<dbReference type="AlphaFoldDB" id="A0A1H8ZB02"/>
<evidence type="ECO:0000313" key="6">
    <source>
        <dbReference type="EMBL" id="SEP61511.1"/>
    </source>
</evidence>
<sequence>MLTQKLPPEPVPEPITLMGWVRVLWRGFILGSVVFGGLLVLLLVRLIERPLYGQHRPITPYITQFVCRMAFVILRIRYATQGERMQQRGAVVANHSSWLDIFTLNARKRVYFVSKSEVAGWPGIGWLARATGTVFIARNPKEAKAQQNVFEERLLAGHKLLFFPEGTSTDGMVVFPFKSTLFQAFFTDHLRHEMYIQPVTVIYRGPDGGDPRFYGWWGEMDFGSHLLKVLAARRQGSVEVIYHPPVRVDDFPNRKTLAAHVEEVVRQGMPNDRRG</sequence>
<evidence type="ECO:0000256" key="3">
    <source>
        <dbReference type="ARBA" id="ARBA00023315"/>
    </source>
</evidence>
<dbReference type="InterPro" id="IPR002123">
    <property type="entry name" value="Plipid/glycerol_acylTrfase"/>
</dbReference>
<name>A0A1H8ZB02_9RHOB</name>
<evidence type="ECO:0000259" key="5">
    <source>
        <dbReference type="SMART" id="SM00563"/>
    </source>
</evidence>
<dbReference type="STRING" id="657014.SAMN04488092_101368"/>
<keyword evidence="2 6" id="KW-0808">Transferase</keyword>
<gene>
    <name evidence="6" type="ORF">SAMN04488092_101368</name>
</gene>
<dbReference type="Proteomes" id="UP000198634">
    <property type="component" value="Unassembled WGS sequence"/>
</dbReference>
<dbReference type="PANTHER" id="PTHR10434:SF11">
    <property type="entry name" value="1-ACYL-SN-GLYCEROL-3-PHOSPHATE ACYLTRANSFERASE"/>
    <property type="match status" value="1"/>
</dbReference>
<keyword evidence="4" id="KW-0472">Membrane</keyword>
<keyword evidence="7" id="KW-1185">Reference proteome</keyword>
<dbReference type="EMBL" id="FOEP01000001">
    <property type="protein sequence ID" value="SEP61511.1"/>
    <property type="molecule type" value="Genomic_DNA"/>
</dbReference>
<dbReference type="SMART" id="SM00563">
    <property type="entry name" value="PlsC"/>
    <property type="match status" value="1"/>
</dbReference>
<feature type="transmembrane region" description="Helical" evidence="4">
    <location>
        <begin position="23"/>
        <end position="46"/>
    </location>
</feature>
<evidence type="ECO:0000313" key="7">
    <source>
        <dbReference type="Proteomes" id="UP000198634"/>
    </source>
</evidence>
<organism evidence="6 7">
    <name type="scientific">Thalassovita taeanensis</name>
    <dbReference type="NCBI Taxonomy" id="657014"/>
    <lineage>
        <taxon>Bacteria</taxon>
        <taxon>Pseudomonadati</taxon>
        <taxon>Pseudomonadota</taxon>
        <taxon>Alphaproteobacteria</taxon>
        <taxon>Rhodobacterales</taxon>
        <taxon>Roseobacteraceae</taxon>
        <taxon>Thalassovita</taxon>
    </lineage>
</organism>
<dbReference type="OrthoDB" id="9806880at2"/>
<keyword evidence="3 6" id="KW-0012">Acyltransferase</keyword>
<dbReference type="GO" id="GO:0006654">
    <property type="term" value="P:phosphatidic acid biosynthetic process"/>
    <property type="evidence" value="ECO:0007669"/>
    <property type="project" value="TreeGrafter"/>
</dbReference>
<keyword evidence="4" id="KW-0812">Transmembrane</keyword>
<comment type="pathway">
    <text evidence="1">Lipid metabolism.</text>
</comment>
<evidence type="ECO:0000256" key="2">
    <source>
        <dbReference type="ARBA" id="ARBA00022679"/>
    </source>
</evidence>